<name>A0A7W7VJR7_9PSEU</name>
<evidence type="ECO:0000256" key="1">
    <source>
        <dbReference type="ARBA" id="ARBA00023015"/>
    </source>
</evidence>
<dbReference type="GO" id="GO:0003723">
    <property type="term" value="F:RNA binding"/>
    <property type="evidence" value="ECO:0007669"/>
    <property type="project" value="InterPro"/>
</dbReference>
<comment type="caution">
    <text evidence="4">The sequence shown here is derived from an EMBL/GenBank/DDBJ whole genome shotgun (WGS) entry which is preliminary data.</text>
</comment>
<dbReference type="InterPro" id="IPR036388">
    <property type="entry name" value="WH-like_DNA-bd_sf"/>
</dbReference>
<reference evidence="4 5" key="1">
    <citation type="submission" date="2020-08" db="EMBL/GenBank/DDBJ databases">
        <title>Genomic Encyclopedia of Type Strains, Phase III (KMG-III): the genomes of soil and plant-associated and newly described type strains.</title>
        <authorList>
            <person name="Whitman W."/>
        </authorList>
    </citation>
    <scope>NUCLEOTIDE SEQUENCE [LARGE SCALE GENOMIC DNA]</scope>
    <source>
        <strain evidence="4 5">CECT 8960</strain>
    </source>
</reference>
<dbReference type="InterPro" id="IPR011006">
    <property type="entry name" value="CheY-like_superfamily"/>
</dbReference>
<dbReference type="AlphaFoldDB" id="A0A7W7VJR7"/>
<feature type="domain" description="ANTAR" evidence="3">
    <location>
        <begin position="178"/>
        <end position="239"/>
    </location>
</feature>
<sequence length="249" mass="26939">MDRIQETSVALAELTDSIRPDEPREVLLARVASRVVRLMPGADAVTVTLVVDGTPNTVAATEESLVPLDQIQYTTGTGPCLDALRTETLVRAERADMAQRWPAFADVAETTGVLTSLSCPLFLPADGAASSRRALDHRLSGALNVWSFQPDAFAPAEATLIAMFTSALSSIILTATRWAAAEKQTDQLLVALETRDAIATAKGIVMVYHRLGVDEAFQWLVDASQRTNRKIRDLARLIIDDPDVVNGKV</sequence>
<evidence type="ECO:0000313" key="4">
    <source>
        <dbReference type="EMBL" id="MBB4912763.1"/>
    </source>
</evidence>
<dbReference type="Pfam" id="PF03861">
    <property type="entry name" value="ANTAR"/>
    <property type="match status" value="1"/>
</dbReference>
<protein>
    <recommendedName>
        <fullName evidence="3">ANTAR domain-containing protein</fullName>
    </recommendedName>
</protein>
<proteinExistence type="predicted"/>
<keyword evidence="5" id="KW-1185">Reference proteome</keyword>
<dbReference type="PIRSF" id="PIRSF036625">
    <property type="entry name" value="GAF_ANTAR"/>
    <property type="match status" value="1"/>
</dbReference>
<dbReference type="PROSITE" id="PS50921">
    <property type="entry name" value="ANTAR"/>
    <property type="match status" value="1"/>
</dbReference>
<keyword evidence="2" id="KW-0804">Transcription</keyword>
<dbReference type="InterPro" id="IPR029016">
    <property type="entry name" value="GAF-like_dom_sf"/>
</dbReference>
<gene>
    <name evidence="4" type="ORF">FHR82_009037</name>
</gene>
<dbReference type="SUPFAM" id="SSF55781">
    <property type="entry name" value="GAF domain-like"/>
    <property type="match status" value="1"/>
</dbReference>
<organism evidence="4 5">
    <name type="scientific">Actinophytocola algeriensis</name>
    <dbReference type="NCBI Taxonomy" id="1768010"/>
    <lineage>
        <taxon>Bacteria</taxon>
        <taxon>Bacillati</taxon>
        <taxon>Actinomycetota</taxon>
        <taxon>Actinomycetes</taxon>
        <taxon>Pseudonocardiales</taxon>
        <taxon>Pseudonocardiaceae</taxon>
    </lineage>
</organism>
<dbReference type="InterPro" id="IPR012074">
    <property type="entry name" value="GAF_ANTAR"/>
</dbReference>
<dbReference type="SUPFAM" id="SSF52172">
    <property type="entry name" value="CheY-like"/>
    <property type="match status" value="1"/>
</dbReference>
<evidence type="ECO:0000256" key="2">
    <source>
        <dbReference type="ARBA" id="ARBA00023163"/>
    </source>
</evidence>
<evidence type="ECO:0000313" key="5">
    <source>
        <dbReference type="Proteomes" id="UP000520767"/>
    </source>
</evidence>
<keyword evidence="1" id="KW-0805">Transcription regulation</keyword>
<dbReference type="SMART" id="SM01012">
    <property type="entry name" value="ANTAR"/>
    <property type="match status" value="1"/>
</dbReference>
<accession>A0A7W7VJR7</accession>
<evidence type="ECO:0000259" key="3">
    <source>
        <dbReference type="PROSITE" id="PS50921"/>
    </source>
</evidence>
<dbReference type="EMBL" id="JACHJQ010000016">
    <property type="protein sequence ID" value="MBB4912763.1"/>
    <property type="molecule type" value="Genomic_DNA"/>
</dbReference>
<dbReference type="InterPro" id="IPR005561">
    <property type="entry name" value="ANTAR"/>
</dbReference>
<dbReference type="Proteomes" id="UP000520767">
    <property type="component" value="Unassembled WGS sequence"/>
</dbReference>
<dbReference type="RefSeq" id="WP_184816720.1">
    <property type="nucleotide sequence ID" value="NZ_JACHJQ010000016.1"/>
</dbReference>
<dbReference type="Gene3D" id="3.30.450.40">
    <property type="match status" value="1"/>
</dbReference>
<dbReference type="Gene3D" id="1.10.10.10">
    <property type="entry name" value="Winged helix-like DNA-binding domain superfamily/Winged helix DNA-binding domain"/>
    <property type="match status" value="1"/>
</dbReference>